<feature type="transmembrane region" description="Helical" evidence="8">
    <location>
        <begin position="236"/>
        <end position="260"/>
    </location>
</feature>
<accession>A0A166G7W6</accession>
<feature type="transmembrane region" description="Helical" evidence="8">
    <location>
        <begin position="328"/>
        <end position="344"/>
    </location>
</feature>
<feature type="transmembrane region" description="Helical" evidence="8">
    <location>
        <begin position="45"/>
        <end position="65"/>
    </location>
</feature>
<gene>
    <name evidence="9" type="ORF">SISSUDRAFT_1069898</name>
</gene>
<keyword evidence="6 8" id="KW-0472">Membrane</keyword>
<organism evidence="9 10">
    <name type="scientific">Sistotremastrum suecicum HHB10207 ss-3</name>
    <dbReference type="NCBI Taxonomy" id="1314776"/>
    <lineage>
        <taxon>Eukaryota</taxon>
        <taxon>Fungi</taxon>
        <taxon>Dikarya</taxon>
        <taxon>Basidiomycota</taxon>
        <taxon>Agaricomycotina</taxon>
        <taxon>Agaricomycetes</taxon>
        <taxon>Sistotremastrales</taxon>
        <taxon>Sistotremastraceae</taxon>
        <taxon>Sistotremastrum</taxon>
    </lineage>
</organism>
<dbReference type="PANTHER" id="PTHR23051">
    <property type="entry name" value="SOLUTE CARRIER FAMILY 35, MEMBER F5"/>
    <property type="match status" value="1"/>
</dbReference>
<dbReference type="EMBL" id="KV428022">
    <property type="protein sequence ID" value="KZT41399.1"/>
    <property type="molecule type" value="Genomic_DNA"/>
</dbReference>
<evidence type="ECO:0000256" key="2">
    <source>
        <dbReference type="ARBA" id="ARBA00007863"/>
    </source>
</evidence>
<feature type="transmembrane region" description="Helical" evidence="8">
    <location>
        <begin position="107"/>
        <end position="126"/>
    </location>
</feature>
<keyword evidence="3" id="KW-0813">Transport</keyword>
<evidence type="ECO:0000256" key="7">
    <source>
        <dbReference type="SAM" id="MobiDB-lite"/>
    </source>
</evidence>
<comment type="subcellular location">
    <subcellularLocation>
        <location evidence="1">Membrane</location>
        <topology evidence="1">Multi-pass membrane protein</topology>
    </subcellularLocation>
</comment>
<name>A0A166G7W6_9AGAM</name>
<dbReference type="InterPro" id="IPR037185">
    <property type="entry name" value="EmrE-like"/>
</dbReference>
<evidence type="ECO:0000256" key="4">
    <source>
        <dbReference type="ARBA" id="ARBA00022692"/>
    </source>
</evidence>
<dbReference type="AlphaFoldDB" id="A0A166G7W6"/>
<dbReference type="GO" id="GO:0022857">
    <property type="term" value="F:transmembrane transporter activity"/>
    <property type="evidence" value="ECO:0007669"/>
    <property type="project" value="InterPro"/>
</dbReference>
<evidence type="ECO:0000313" key="10">
    <source>
        <dbReference type="Proteomes" id="UP000076798"/>
    </source>
</evidence>
<feature type="compositionally biased region" description="Low complexity" evidence="7">
    <location>
        <begin position="384"/>
        <end position="405"/>
    </location>
</feature>
<feature type="region of interest" description="Disordered" evidence="7">
    <location>
        <begin position="367"/>
        <end position="405"/>
    </location>
</feature>
<evidence type="ECO:0000256" key="5">
    <source>
        <dbReference type="ARBA" id="ARBA00022989"/>
    </source>
</evidence>
<proteinExistence type="inferred from homology"/>
<protein>
    <submittedName>
        <fullName evidence="9">Vacuolar membrane protein</fullName>
    </submittedName>
</protein>
<feature type="transmembrane region" description="Helical" evidence="8">
    <location>
        <begin position="198"/>
        <end position="224"/>
    </location>
</feature>
<comment type="similarity">
    <text evidence="2">Belongs to the SLC35F solute transporter family.</text>
</comment>
<dbReference type="GO" id="GO:0000329">
    <property type="term" value="C:fungal-type vacuole membrane"/>
    <property type="evidence" value="ECO:0007669"/>
    <property type="project" value="TreeGrafter"/>
</dbReference>
<keyword evidence="4 8" id="KW-0812">Transmembrane</keyword>
<feature type="transmembrane region" description="Helical" evidence="8">
    <location>
        <begin position="12"/>
        <end position="33"/>
    </location>
</feature>
<reference evidence="9 10" key="1">
    <citation type="journal article" date="2016" name="Mol. Biol. Evol.">
        <title>Comparative Genomics of Early-Diverging Mushroom-Forming Fungi Provides Insights into the Origins of Lignocellulose Decay Capabilities.</title>
        <authorList>
            <person name="Nagy L.G."/>
            <person name="Riley R."/>
            <person name="Tritt A."/>
            <person name="Adam C."/>
            <person name="Daum C."/>
            <person name="Floudas D."/>
            <person name="Sun H."/>
            <person name="Yadav J.S."/>
            <person name="Pangilinan J."/>
            <person name="Larsson K.H."/>
            <person name="Matsuura K."/>
            <person name="Barry K."/>
            <person name="Labutti K."/>
            <person name="Kuo R."/>
            <person name="Ohm R.A."/>
            <person name="Bhattacharya S.S."/>
            <person name="Shirouzu T."/>
            <person name="Yoshinaga Y."/>
            <person name="Martin F.M."/>
            <person name="Grigoriev I.V."/>
            <person name="Hibbett D.S."/>
        </authorList>
    </citation>
    <scope>NUCLEOTIDE SEQUENCE [LARGE SCALE GENOMIC DNA]</scope>
    <source>
        <strain evidence="9 10">HHB10207 ss-3</strain>
    </source>
</reference>
<feature type="transmembrane region" description="Helical" evidence="8">
    <location>
        <begin position="300"/>
        <end position="322"/>
    </location>
</feature>
<dbReference type="Pfam" id="PF06027">
    <property type="entry name" value="SLC35F"/>
    <property type="match status" value="1"/>
</dbReference>
<feature type="transmembrane region" description="Helical" evidence="8">
    <location>
        <begin position="132"/>
        <end position="152"/>
    </location>
</feature>
<evidence type="ECO:0000256" key="3">
    <source>
        <dbReference type="ARBA" id="ARBA00022448"/>
    </source>
</evidence>
<dbReference type="OrthoDB" id="1436450at2759"/>
<evidence type="ECO:0000256" key="1">
    <source>
        <dbReference type="ARBA" id="ARBA00004141"/>
    </source>
</evidence>
<keyword evidence="10" id="KW-1185">Reference proteome</keyword>
<feature type="transmembrane region" description="Helical" evidence="8">
    <location>
        <begin position="272"/>
        <end position="293"/>
    </location>
</feature>
<evidence type="ECO:0000256" key="6">
    <source>
        <dbReference type="ARBA" id="ARBA00023136"/>
    </source>
</evidence>
<evidence type="ECO:0000313" key="9">
    <source>
        <dbReference type="EMBL" id="KZT41399.1"/>
    </source>
</evidence>
<dbReference type="InterPro" id="IPR009262">
    <property type="entry name" value="SLC35_F1/F2/F6"/>
</dbReference>
<feature type="transmembrane region" description="Helical" evidence="8">
    <location>
        <begin position="159"/>
        <end position="178"/>
    </location>
</feature>
<evidence type="ECO:0000256" key="8">
    <source>
        <dbReference type="SAM" id="Phobius"/>
    </source>
</evidence>
<dbReference type="STRING" id="1314776.A0A166G7W6"/>
<dbReference type="PANTHER" id="PTHR23051:SF0">
    <property type="entry name" value="SOLUTE CARRIER FAMILY 35 MEMBER F5"/>
    <property type="match status" value="1"/>
</dbReference>
<dbReference type="SUPFAM" id="SSF103481">
    <property type="entry name" value="Multidrug resistance efflux transporter EmrE"/>
    <property type="match status" value="1"/>
</dbReference>
<keyword evidence="5 8" id="KW-1133">Transmembrane helix</keyword>
<sequence>MQPKEIAWHRRDYWIGIGLLLIVVLLWTSSNFVTQDVYADGFKKPFLVTYISTSAFMVYLTPHFIRKWYRRNQSPDTSREQSESEALLPEQSSLHLPPLSDRETAELALVFCIFWFVANWSLNAALGWTSVASSTILSSMSGFFTLGIGRLFRVESFTLLKVAAVITSFCGVVLVSISDHDSTSGTEPPSLSGGRDPTWRPLLGDFLAILSALFYALYVTLLKVRIRSESRIDMQLFFGFVGLFNVLTCWPIGLILHFTGVETLEMPPTGRVWTGIVANMFITLSSDYLYVLSMLKTTPLVVTVGLSLTIPCAVIGDFFLAVPTSTQAIIGACFVVVSFVVLGMDRAPDVRKRDTLEDVAGHLGNAEQDQEGSIHSISEAPVGPSEARPSAVSVAPAPTVCDGAA</sequence>
<dbReference type="Proteomes" id="UP000076798">
    <property type="component" value="Unassembled WGS sequence"/>
</dbReference>